<name>A0A8C3GLV9_CAIMO</name>
<organism evidence="2 3">
    <name type="scientific">Cairina moschata</name>
    <name type="common">Muscovy duck</name>
    <dbReference type="NCBI Taxonomy" id="8855"/>
    <lineage>
        <taxon>Eukaryota</taxon>
        <taxon>Metazoa</taxon>
        <taxon>Chordata</taxon>
        <taxon>Craniata</taxon>
        <taxon>Vertebrata</taxon>
        <taxon>Euteleostomi</taxon>
        <taxon>Archelosauria</taxon>
        <taxon>Archosauria</taxon>
        <taxon>Dinosauria</taxon>
        <taxon>Saurischia</taxon>
        <taxon>Theropoda</taxon>
        <taxon>Coelurosauria</taxon>
        <taxon>Aves</taxon>
        <taxon>Neognathae</taxon>
        <taxon>Galloanserae</taxon>
        <taxon>Anseriformes</taxon>
        <taxon>Anatidae</taxon>
        <taxon>Anatinae</taxon>
        <taxon>Cairina</taxon>
    </lineage>
</organism>
<feature type="compositionally biased region" description="Gly residues" evidence="1">
    <location>
        <begin position="425"/>
        <end position="440"/>
    </location>
</feature>
<evidence type="ECO:0000313" key="2">
    <source>
        <dbReference type="Ensembl" id="ENSCMMP00000019199.1"/>
    </source>
</evidence>
<proteinExistence type="predicted"/>
<feature type="region of interest" description="Disordered" evidence="1">
    <location>
        <begin position="349"/>
        <end position="441"/>
    </location>
</feature>
<feature type="compositionally biased region" description="Pro residues" evidence="1">
    <location>
        <begin position="368"/>
        <end position="384"/>
    </location>
</feature>
<feature type="region of interest" description="Disordered" evidence="1">
    <location>
        <begin position="498"/>
        <end position="544"/>
    </location>
</feature>
<dbReference type="Proteomes" id="UP000694556">
    <property type="component" value="Unassembled WGS sequence"/>
</dbReference>
<feature type="compositionally biased region" description="Basic residues" evidence="1">
    <location>
        <begin position="272"/>
        <end position="282"/>
    </location>
</feature>
<feature type="compositionally biased region" description="Basic and acidic residues" evidence="1">
    <location>
        <begin position="79"/>
        <end position="90"/>
    </location>
</feature>
<feature type="region of interest" description="Disordered" evidence="1">
    <location>
        <begin position="219"/>
        <end position="332"/>
    </location>
</feature>
<feature type="region of interest" description="Disordered" evidence="1">
    <location>
        <begin position="70"/>
        <end position="117"/>
    </location>
</feature>
<feature type="compositionally biased region" description="Gly residues" evidence="1">
    <location>
        <begin position="512"/>
        <end position="523"/>
    </location>
</feature>
<reference evidence="2" key="1">
    <citation type="submission" date="2025-08" db="UniProtKB">
        <authorList>
            <consortium name="Ensembl"/>
        </authorList>
    </citation>
    <scope>IDENTIFICATION</scope>
</reference>
<reference evidence="2" key="2">
    <citation type="submission" date="2025-09" db="UniProtKB">
        <authorList>
            <consortium name="Ensembl"/>
        </authorList>
    </citation>
    <scope>IDENTIFICATION</scope>
</reference>
<feature type="compositionally biased region" description="Low complexity" evidence="1">
    <location>
        <begin position="258"/>
        <end position="271"/>
    </location>
</feature>
<keyword evidence="3" id="KW-1185">Reference proteome</keyword>
<protein>
    <submittedName>
        <fullName evidence="2">Glutamate ionotropic receptor NMDA type subunit 3A</fullName>
    </submittedName>
</protein>
<evidence type="ECO:0000313" key="3">
    <source>
        <dbReference type="Proteomes" id="UP000694556"/>
    </source>
</evidence>
<evidence type="ECO:0000256" key="1">
    <source>
        <dbReference type="SAM" id="MobiDB-lite"/>
    </source>
</evidence>
<sequence length="705" mass="72098">AACTGVKQGFLTAPGARVSVCPSAQEPAALNQPGKAARTARSTKEVRALGVPGSVRRAAEVIAPLVHKVAGGQGAGPEDESRSAEIRSESSRAPARALNRVSARLPTPPGTRANYQHRGAAGTLHSPGHRRARPLSAPFSLGQSALSHRRDFRKRLRLAHTEERLPVKRRLHHEGTQRSTHCRRAEGVHTAAGHILRVPVPPPSSRPPSCSCGRAVLAETPHRGHPSGPSRDAPPRKGAGASLLAPSFLPGGAGGTRPAGAAATTSPGCPGRSRRGAAARRPSRWERSAAQRPPPGSPNFSRSWAGGRGRRGVAAEKGEPGRGGCSLGRGLQLGKRGCTWGVGGVRDTAPCGGAPRHSQGSARGGPGAEPPPPPSSSPPPPPSPGRGRGDSGAPWAAAGAAPCGVRPPRLMPLPAGRGAADAGRDGGGAGGSGGGRGGGLRAMQGPGVRGVVVRACLLLLPPCALMLAAVPGSASHPQPCQILRRIGHTVRVGATHLQPRLVPDALPREGAAEGGGGPEGGVPAGSRGRRPGGGGEMRKPPAPSPRDALLLAVANLNGVSGLLPYNLSLEVVMAIEAGLGDLPLFPFSSPSASWSNDPASFLQSLCHTVVVQGVSAILAFPQSRGEMLELDFVSAALRIPVVSIVLGEFPRQSPSYKSRCTEDEHTTRAIPTGNQDLVVCKGLWSPINAWSALDPSAQAQHLAPR</sequence>
<dbReference type="AlphaFoldDB" id="A0A8C3GLV9"/>
<accession>A0A8C3GLV9</accession>
<dbReference type="Ensembl" id="ENSCMMT00000021075.1">
    <property type="protein sequence ID" value="ENSCMMP00000019199.1"/>
    <property type="gene ID" value="ENSCMMG00000012090.1"/>
</dbReference>
<feature type="compositionally biased region" description="Low complexity" evidence="1">
    <location>
        <begin position="391"/>
        <end position="408"/>
    </location>
</feature>